<proteinExistence type="predicted"/>
<feature type="domain" description="Urease accessory protein UreH-like transmembrane" evidence="2">
    <location>
        <begin position="9"/>
        <end position="209"/>
    </location>
</feature>
<dbReference type="InterPro" id="IPR039447">
    <property type="entry name" value="UreH-like_TM_dom"/>
</dbReference>
<feature type="transmembrane region" description="Helical" evidence="1">
    <location>
        <begin position="164"/>
        <end position="186"/>
    </location>
</feature>
<name>K7A1T0_9ALTE</name>
<organism evidence="3 4">
    <name type="scientific">Paraglaciecola psychrophila 170</name>
    <dbReference type="NCBI Taxonomy" id="1129794"/>
    <lineage>
        <taxon>Bacteria</taxon>
        <taxon>Pseudomonadati</taxon>
        <taxon>Pseudomonadota</taxon>
        <taxon>Gammaproteobacteria</taxon>
        <taxon>Alteromonadales</taxon>
        <taxon>Alteromonadaceae</taxon>
        <taxon>Paraglaciecola</taxon>
    </lineage>
</organism>
<dbReference type="Pfam" id="PF13386">
    <property type="entry name" value="DsbD_2"/>
    <property type="match status" value="1"/>
</dbReference>
<feature type="transmembrane region" description="Helical" evidence="1">
    <location>
        <begin position="133"/>
        <end position="152"/>
    </location>
</feature>
<evidence type="ECO:0000256" key="1">
    <source>
        <dbReference type="SAM" id="Phobius"/>
    </source>
</evidence>
<sequence length="223" mass="24195">MNDLTFVSALLIGLAGGVHCVGMCGGIVGAFTYAVPKNSAMLPYTLAYNFGRVVSYIIAGSITGWAGYLFAHQINQGIIILQFVSGVFLFLLGLYIAGWWQGLSNIEKLGSKFWKLIRPWSKKLLPFKSPLHALPYGMIWGWLPCGLVYSVLTWSLASGSALQGAIIMAGFGLGTLPIMILMASGFDKIQQLIQTPKAKFFMGLLLMLFATNQLFQAISGSIQ</sequence>
<evidence type="ECO:0000313" key="3">
    <source>
        <dbReference type="EMBL" id="AGH44959.1"/>
    </source>
</evidence>
<evidence type="ECO:0000259" key="2">
    <source>
        <dbReference type="Pfam" id="PF13386"/>
    </source>
</evidence>
<keyword evidence="4" id="KW-1185">Reference proteome</keyword>
<feature type="transmembrane region" description="Helical" evidence="1">
    <location>
        <begin position="78"/>
        <end position="100"/>
    </location>
</feature>
<dbReference type="RefSeq" id="WP_007635537.1">
    <property type="nucleotide sequence ID" value="NC_020514.1"/>
</dbReference>
<feature type="transmembrane region" description="Helical" evidence="1">
    <location>
        <begin position="198"/>
        <end position="215"/>
    </location>
</feature>
<dbReference type="HOGENOM" id="CLU_032635_0_0_6"/>
<dbReference type="KEGG" id="gps:C427_2850"/>
<dbReference type="STRING" id="1129794.C427_2850"/>
<feature type="transmembrane region" description="Helical" evidence="1">
    <location>
        <begin position="53"/>
        <end position="71"/>
    </location>
</feature>
<protein>
    <submittedName>
        <fullName evidence="3">Integral membrane protein</fullName>
    </submittedName>
</protein>
<dbReference type="OrthoDB" id="9798690at2"/>
<dbReference type="PANTHER" id="PTHR42208">
    <property type="entry name" value="HEAVY METAL TRANSPORTER-RELATED"/>
    <property type="match status" value="1"/>
</dbReference>
<evidence type="ECO:0000313" key="4">
    <source>
        <dbReference type="Proteomes" id="UP000011864"/>
    </source>
</evidence>
<reference evidence="3 4" key="1">
    <citation type="journal article" date="2013" name="Genome Announc.">
        <title>Complete Genome Sequence of Glaciecola psychrophila Strain 170T.</title>
        <authorList>
            <person name="Yin J."/>
            <person name="Chen J."/>
            <person name="Liu G."/>
            <person name="Yu Y."/>
            <person name="Song L."/>
            <person name="Wang X."/>
            <person name="Qu X."/>
        </authorList>
    </citation>
    <scope>NUCLEOTIDE SEQUENCE [LARGE SCALE GENOMIC DNA]</scope>
    <source>
        <strain evidence="3 4">170</strain>
    </source>
</reference>
<dbReference type="PATRIC" id="fig|1129794.4.peg.2835"/>
<dbReference type="AlphaFoldDB" id="K7A1T0"/>
<dbReference type="Proteomes" id="UP000011864">
    <property type="component" value="Chromosome"/>
</dbReference>
<keyword evidence="1" id="KW-1133">Transmembrane helix</keyword>
<keyword evidence="1" id="KW-0472">Membrane</keyword>
<dbReference type="eggNOG" id="COG2836">
    <property type="taxonomic scope" value="Bacteria"/>
</dbReference>
<accession>K7A1T0</accession>
<keyword evidence="1" id="KW-0812">Transmembrane</keyword>
<dbReference type="EMBL" id="CP003837">
    <property type="protein sequence ID" value="AGH44959.1"/>
    <property type="molecule type" value="Genomic_DNA"/>
</dbReference>
<gene>
    <name evidence="3" type="ORF">C427_2850</name>
</gene>
<dbReference type="PANTHER" id="PTHR42208:SF1">
    <property type="entry name" value="HEAVY METAL TRANSPORTER"/>
    <property type="match status" value="1"/>
</dbReference>